<protein>
    <recommendedName>
        <fullName evidence="3">Reverse transcriptase Ty1/copia-type domain-containing protein</fullName>
    </recommendedName>
</protein>
<organism evidence="1 2">
    <name type="scientific">Cymbomonas tetramitiformis</name>
    <dbReference type="NCBI Taxonomy" id="36881"/>
    <lineage>
        <taxon>Eukaryota</taxon>
        <taxon>Viridiplantae</taxon>
        <taxon>Chlorophyta</taxon>
        <taxon>Pyramimonadophyceae</taxon>
        <taxon>Pyramimonadales</taxon>
        <taxon>Pyramimonadaceae</taxon>
        <taxon>Cymbomonas</taxon>
    </lineage>
</organism>
<dbReference type="EMBL" id="LGRX02000194">
    <property type="protein sequence ID" value="KAK3289240.1"/>
    <property type="molecule type" value="Genomic_DNA"/>
</dbReference>
<dbReference type="Proteomes" id="UP001190700">
    <property type="component" value="Unassembled WGS sequence"/>
</dbReference>
<name>A0AAE0H3D0_9CHLO</name>
<evidence type="ECO:0008006" key="3">
    <source>
        <dbReference type="Google" id="ProtNLM"/>
    </source>
</evidence>
<reference evidence="1 2" key="1">
    <citation type="journal article" date="2015" name="Genome Biol. Evol.">
        <title>Comparative Genomics of a Bacterivorous Green Alga Reveals Evolutionary Causalities and Consequences of Phago-Mixotrophic Mode of Nutrition.</title>
        <authorList>
            <person name="Burns J.A."/>
            <person name="Paasch A."/>
            <person name="Narechania A."/>
            <person name="Kim E."/>
        </authorList>
    </citation>
    <scope>NUCLEOTIDE SEQUENCE [LARGE SCALE GENOMIC DNA]</scope>
    <source>
        <strain evidence="1 2">PLY_AMNH</strain>
    </source>
</reference>
<keyword evidence="2" id="KW-1185">Reference proteome</keyword>
<gene>
    <name evidence="1" type="ORF">CYMTET_3331</name>
</gene>
<evidence type="ECO:0000313" key="1">
    <source>
        <dbReference type="EMBL" id="KAK3289240.1"/>
    </source>
</evidence>
<sequence>MKVESDVDPCLYNIYWMRGFVVIILSCVDDYLVATNSKRGYDDFEVMFHSAYAGQDLAVFHLVMGIGVPWGEKAAYLSQKEYISQMVEAYGLDDAEPASLPMTPGLTLEPASEGTDSSIPDRALCAQLQRVATCARSDIMAVVSVLSRFRTTYGPAHFTPLKQALRYLKGTDDYELVMRASPVLAGEEDAATATLPLRIYTDVDYAECSHDLRQRTSRAHLQASKLCGSAGEQDEQFIG</sequence>
<proteinExistence type="predicted"/>
<comment type="caution">
    <text evidence="1">The sequence shown here is derived from an EMBL/GenBank/DDBJ whole genome shotgun (WGS) entry which is preliminary data.</text>
</comment>
<evidence type="ECO:0000313" key="2">
    <source>
        <dbReference type="Proteomes" id="UP001190700"/>
    </source>
</evidence>
<accession>A0AAE0H3D0</accession>
<dbReference type="AlphaFoldDB" id="A0AAE0H3D0"/>